<protein>
    <submittedName>
        <fullName evidence="2">Uncharacterized protein</fullName>
    </submittedName>
</protein>
<accession>A0AAN8RCJ4</accession>
<dbReference type="AlphaFoldDB" id="A0AAN8RCJ4"/>
<feature type="region of interest" description="Disordered" evidence="1">
    <location>
        <begin position="420"/>
        <end position="452"/>
    </location>
</feature>
<dbReference type="EMBL" id="JAVHNR010000004">
    <property type="protein sequence ID" value="KAK6344591.1"/>
    <property type="molecule type" value="Genomic_DNA"/>
</dbReference>
<evidence type="ECO:0000313" key="3">
    <source>
        <dbReference type="Proteomes" id="UP001313282"/>
    </source>
</evidence>
<gene>
    <name evidence="2" type="ORF">TWF718_006549</name>
</gene>
<feature type="compositionally biased region" description="Basic residues" evidence="1">
    <location>
        <begin position="150"/>
        <end position="159"/>
    </location>
</feature>
<reference evidence="2 3" key="1">
    <citation type="submission" date="2019-10" db="EMBL/GenBank/DDBJ databases">
        <authorList>
            <person name="Palmer J.M."/>
        </authorList>
    </citation>
    <scope>NUCLEOTIDE SEQUENCE [LARGE SCALE GENOMIC DNA]</scope>
    <source>
        <strain evidence="2 3">TWF718</strain>
    </source>
</reference>
<feature type="compositionally biased region" description="Low complexity" evidence="1">
    <location>
        <begin position="503"/>
        <end position="517"/>
    </location>
</feature>
<evidence type="ECO:0000313" key="2">
    <source>
        <dbReference type="EMBL" id="KAK6344591.1"/>
    </source>
</evidence>
<organism evidence="2 3">
    <name type="scientific">Orbilia javanica</name>
    <dbReference type="NCBI Taxonomy" id="47235"/>
    <lineage>
        <taxon>Eukaryota</taxon>
        <taxon>Fungi</taxon>
        <taxon>Dikarya</taxon>
        <taxon>Ascomycota</taxon>
        <taxon>Pezizomycotina</taxon>
        <taxon>Orbiliomycetes</taxon>
        <taxon>Orbiliales</taxon>
        <taxon>Orbiliaceae</taxon>
        <taxon>Orbilia</taxon>
    </lineage>
</organism>
<feature type="compositionally biased region" description="Basic and acidic residues" evidence="1">
    <location>
        <begin position="160"/>
        <end position="169"/>
    </location>
</feature>
<feature type="region of interest" description="Disordered" evidence="1">
    <location>
        <begin position="119"/>
        <end position="251"/>
    </location>
</feature>
<feature type="region of interest" description="Disordered" evidence="1">
    <location>
        <begin position="475"/>
        <end position="518"/>
    </location>
</feature>
<keyword evidence="3" id="KW-1185">Reference proteome</keyword>
<comment type="caution">
    <text evidence="2">The sequence shown here is derived from an EMBL/GenBank/DDBJ whole genome shotgun (WGS) entry which is preliminary data.</text>
</comment>
<name>A0AAN8RCJ4_9PEZI</name>
<dbReference type="Proteomes" id="UP001313282">
    <property type="component" value="Unassembled WGS sequence"/>
</dbReference>
<proteinExistence type="predicted"/>
<evidence type="ECO:0000256" key="1">
    <source>
        <dbReference type="SAM" id="MobiDB-lite"/>
    </source>
</evidence>
<feature type="compositionally biased region" description="Basic residues" evidence="1">
    <location>
        <begin position="214"/>
        <end position="227"/>
    </location>
</feature>
<sequence length="527" mass="57777">MQPSNSIQVNVSAFKKKLSLEVSNPFVSPSSPLKCENSSTLQCRSLDGSNYYSEVSVPTPPIDIAMRACRRLSTVICTAHTPYRAVGNAATRCQRFLSTSTDRAFPEAPPNAATRIQFMKSGPDLPEPEDGSPPESDNTVRRMLKEKFPGVKKMRHREKRAAQRGEPAKAKVASSPDGGIPSELAQPATQQDLIRRVPRKETTMSKIWEGERAKKSRKMQRNGKGKGKNNTTLEVDKPTGSQEAADGAPNRELISPIPTHLGNVINASLGNANSRYNKISYDALLDAVLTLSPGLALKIIQLKEAKRLRDAYLHCLVKEGLRKGDLIYYRTNGAIRIKKPEWAEKLHVLRVKRDILSCYSVDLKTQDIMFDYKLAAKIFGGHEFPTDTRIPGIPWVLGRRKGLTLQPRSSSRHDIKKMAEEVAWASESAKPTASDTPRGPIEPTTDLQIPDETSGLKVAPSKLIVPKIDVLGGMGDQGPSQVVEAAEHKPTAPLSSISEVEPKSTASSDASSKALLDGGYEYLRQAR</sequence>
<feature type="compositionally biased region" description="Basic and acidic residues" evidence="1">
    <location>
        <begin position="138"/>
        <end position="149"/>
    </location>
</feature>
<feature type="compositionally biased region" description="Basic and acidic residues" evidence="1">
    <location>
        <begin position="193"/>
        <end position="213"/>
    </location>
</feature>